<dbReference type="EMBL" id="CP089391">
    <property type="protein sequence ID" value="WBL76269.1"/>
    <property type="molecule type" value="Genomic_DNA"/>
</dbReference>
<feature type="transmembrane region" description="Helical" evidence="1">
    <location>
        <begin position="35"/>
        <end position="55"/>
    </location>
</feature>
<keyword evidence="1" id="KW-0472">Membrane</keyword>
<evidence type="ECO:0000256" key="1">
    <source>
        <dbReference type="SAM" id="Phobius"/>
    </source>
</evidence>
<dbReference type="Proteomes" id="UP001179614">
    <property type="component" value="Chromosome"/>
</dbReference>
<evidence type="ECO:0000313" key="3">
    <source>
        <dbReference type="Proteomes" id="UP001179614"/>
    </source>
</evidence>
<keyword evidence="3" id="KW-1185">Reference proteome</keyword>
<sequence>MHMPSITADCLAVLVLICAALTLQMIRLRRSGQTIFNGGILLALGLSIACALPVLPRLPWAEFADEMAEQAVAAIQFLEVAYVILTL</sequence>
<keyword evidence="1" id="KW-1133">Transmembrane helix</keyword>
<dbReference type="RefSeq" id="WP_270161407.1">
    <property type="nucleotide sequence ID" value="NZ_CP089391.1"/>
</dbReference>
<name>A0ABY7MFA0_9BRAD</name>
<keyword evidence="1" id="KW-0812">Transmembrane</keyword>
<organism evidence="2 3">
    <name type="scientific">Bradyrhizobium xenonodulans</name>
    <dbReference type="NCBI Taxonomy" id="2736875"/>
    <lineage>
        <taxon>Bacteria</taxon>
        <taxon>Pseudomonadati</taxon>
        <taxon>Pseudomonadota</taxon>
        <taxon>Alphaproteobacteria</taxon>
        <taxon>Hyphomicrobiales</taxon>
        <taxon>Nitrobacteraceae</taxon>
        <taxon>Bradyrhizobium</taxon>
    </lineage>
</organism>
<gene>
    <name evidence="2" type="ORF">I3J27_24980</name>
</gene>
<proteinExistence type="predicted"/>
<feature type="transmembrane region" description="Helical" evidence="1">
    <location>
        <begin position="6"/>
        <end position="23"/>
    </location>
</feature>
<accession>A0ABY7MFA0</accession>
<evidence type="ECO:0000313" key="2">
    <source>
        <dbReference type="EMBL" id="WBL76269.1"/>
    </source>
</evidence>
<reference evidence="2" key="1">
    <citation type="submission" date="2021-12" db="EMBL/GenBank/DDBJ databases">
        <title>Bradyrhizobium xenonodulans sp. nov.</title>
        <authorList>
            <person name="Claassens R."/>
            <person name="Venter S.N."/>
            <person name="Beukes C.W."/>
            <person name="Stepkowski T."/>
            <person name="Steenkamp E.T."/>
        </authorList>
    </citation>
    <scope>NUCLEOTIDE SEQUENCE</scope>
    <source>
        <strain evidence="2">14AB</strain>
    </source>
</reference>
<protein>
    <submittedName>
        <fullName evidence="2">Uncharacterized protein</fullName>
    </submittedName>
</protein>